<comment type="caution">
    <text evidence="3">The sequence shown here is derived from an EMBL/GenBank/DDBJ whole genome shotgun (WGS) entry which is preliminary data.</text>
</comment>
<name>A0A9D6Z4Y3_9BACT</name>
<evidence type="ECO:0000313" key="3">
    <source>
        <dbReference type="EMBL" id="MBI5251504.1"/>
    </source>
</evidence>
<dbReference type="EMBL" id="JACRDE010000488">
    <property type="protein sequence ID" value="MBI5251504.1"/>
    <property type="molecule type" value="Genomic_DNA"/>
</dbReference>
<evidence type="ECO:0000313" key="4">
    <source>
        <dbReference type="Proteomes" id="UP000807825"/>
    </source>
</evidence>
<organism evidence="3 4">
    <name type="scientific">Desulfomonile tiedjei</name>
    <dbReference type="NCBI Taxonomy" id="2358"/>
    <lineage>
        <taxon>Bacteria</taxon>
        <taxon>Pseudomonadati</taxon>
        <taxon>Thermodesulfobacteriota</taxon>
        <taxon>Desulfomonilia</taxon>
        <taxon>Desulfomonilales</taxon>
        <taxon>Desulfomonilaceae</taxon>
        <taxon>Desulfomonile</taxon>
    </lineage>
</organism>
<feature type="signal peptide" evidence="2">
    <location>
        <begin position="1"/>
        <end position="25"/>
    </location>
</feature>
<evidence type="ECO:0000256" key="2">
    <source>
        <dbReference type="SAM" id="SignalP"/>
    </source>
</evidence>
<protein>
    <submittedName>
        <fullName evidence="3">Uncharacterized protein</fullName>
    </submittedName>
</protein>
<gene>
    <name evidence="3" type="ORF">HY912_18600</name>
</gene>
<keyword evidence="2" id="KW-0732">Signal</keyword>
<feature type="region of interest" description="Disordered" evidence="1">
    <location>
        <begin position="37"/>
        <end position="81"/>
    </location>
</feature>
<accession>A0A9D6Z4Y3</accession>
<feature type="chain" id="PRO_5039347126" evidence="2">
    <location>
        <begin position="26"/>
        <end position="81"/>
    </location>
</feature>
<evidence type="ECO:0000256" key="1">
    <source>
        <dbReference type="SAM" id="MobiDB-lite"/>
    </source>
</evidence>
<dbReference type="AlphaFoldDB" id="A0A9D6Z4Y3"/>
<reference evidence="3" key="1">
    <citation type="submission" date="2020-07" db="EMBL/GenBank/DDBJ databases">
        <title>Huge and variable diversity of episymbiotic CPR bacteria and DPANN archaea in groundwater ecosystems.</title>
        <authorList>
            <person name="He C.Y."/>
            <person name="Keren R."/>
            <person name="Whittaker M."/>
            <person name="Farag I.F."/>
            <person name="Doudna J."/>
            <person name="Cate J.H.D."/>
            <person name="Banfield J.F."/>
        </authorList>
    </citation>
    <scope>NUCLEOTIDE SEQUENCE</scope>
    <source>
        <strain evidence="3">NC_groundwater_1664_Pr3_B-0.1um_52_9</strain>
    </source>
</reference>
<proteinExistence type="predicted"/>
<dbReference type="Proteomes" id="UP000807825">
    <property type="component" value="Unassembled WGS sequence"/>
</dbReference>
<sequence length="81" mass="8338">MGKLFRSVVVVVALICFGAATLAIAAEFYVVKDASGKMSVADKKPADAKSVVKGPLPTKEDAEKAMKAASAKPAKLPDEGC</sequence>